<sequence length="132" mass="15629">KKFFYNKNKKPYFLHGHKENERSTVNLMKIAVEKLKNDLNINLSNSDIDYICRIGKKEVRKTQKNKASTQFTNEQMDEIRNNKKTRRNLKTFISPMINLRKLLKRLKIVLPQKLPNDIKKAILTSKPNTQTD</sequence>
<name>A0A5E4QBP0_9NEOP</name>
<evidence type="ECO:0000313" key="1">
    <source>
        <dbReference type="EMBL" id="VVC95677.1"/>
    </source>
</evidence>
<protein>
    <submittedName>
        <fullName evidence="1">Uncharacterized protein</fullName>
    </submittedName>
</protein>
<dbReference type="Proteomes" id="UP000324832">
    <property type="component" value="Unassembled WGS sequence"/>
</dbReference>
<dbReference type="EMBL" id="FZQP02002404">
    <property type="protein sequence ID" value="VVC95677.1"/>
    <property type="molecule type" value="Genomic_DNA"/>
</dbReference>
<keyword evidence="2" id="KW-1185">Reference proteome</keyword>
<feature type="non-terminal residue" evidence="1">
    <location>
        <position position="1"/>
    </location>
</feature>
<evidence type="ECO:0000313" key="2">
    <source>
        <dbReference type="Proteomes" id="UP000324832"/>
    </source>
</evidence>
<gene>
    <name evidence="1" type="ORF">LSINAPIS_LOCUS7339</name>
</gene>
<dbReference type="AlphaFoldDB" id="A0A5E4QBP0"/>
<proteinExistence type="predicted"/>
<organism evidence="1 2">
    <name type="scientific">Leptidea sinapis</name>
    <dbReference type="NCBI Taxonomy" id="189913"/>
    <lineage>
        <taxon>Eukaryota</taxon>
        <taxon>Metazoa</taxon>
        <taxon>Ecdysozoa</taxon>
        <taxon>Arthropoda</taxon>
        <taxon>Hexapoda</taxon>
        <taxon>Insecta</taxon>
        <taxon>Pterygota</taxon>
        <taxon>Neoptera</taxon>
        <taxon>Endopterygota</taxon>
        <taxon>Lepidoptera</taxon>
        <taxon>Glossata</taxon>
        <taxon>Ditrysia</taxon>
        <taxon>Papilionoidea</taxon>
        <taxon>Pieridae</taxon>
        <taxon>Dismorphiinae</taxon>
        <taxon>Leptidea</taxon>
    </lineage>
</organism>
<accession>A0A5E4QBP0</accession>
<reference evidence="1 2" key="1">
    <citation type="submission" date="2017-07" db="EMBL/GenBank/DDBJ databases">
        <authorList>
            <person name="Talla V."/>
            <person name="Backstrom N."/>
        </authorList>
    </citation>
    <scope>NUCLEOTIDE SEQUENCE [LARGE SCALE GENOMIC DNA]</scope>
</reference>